<dbReference type="KEGG" id="dho:Dia5BBH33_00110"/>
<dbReference type="CDD" id="cd00090">
    <property type="entry name" value="HTH_ARSR"/>
    <property type="match status" value="1"/>
</dbReference>
<dbReference type="InterPro" id="IPR036388">
    <property type="entry name" value="WH-like_DNA-bd_sf"/>
</dbReference>
<reference evidence="6" key="1">
    <citation type="submission" date="2019-05" db="EMBL/GenBank/DDBJ databases">
        <title>Complete genome sequencing of Dialister sp. strain 5BBH33.</title>
        <authorList>
            <person name="Sakamoto M."/>
            <person name="Murakami T."/>
            <person name="Mori H."/>
        </authorList>
    </citation>
    <scope>NUCLEOTIDE SEQUENCE [LARGE SCALE GENOMIC DNA]</scope>
    <source>
        <strain evidence="6">5BBH33</strain>
    </source>
</reference>
<dbReference type="Proteomes" id="UP000320585">
    <property type="component" value="Chromosome"/>
</dbReference>
<dbReference type="PANTHER" id="PTHR33154">
    <property type="entry name" value="TRANSCRIPTIONAL REGULATOR, ARSR FAMILY"/>
    <property type="match status" value="1"/>
</dbReference>
<dbReference type="InterPro" id="IPR036390">
    <property type="entry name" value="WH_DNA-bd_sf"/>
</dbReference>
<dbReference type="RefSeq" id="WP_022381678.1">
    <property type="nucleotide sequence ID" value="NZ_AP019697.1"/>
</dbReference>
<dbReference type="AlphaFoldDB" id="A0A8D4UT63"/>
<evidence type="ECO:0000256" key="1">
    <source>
        <dbReference type="ARBA" id="ARBA00023015"/>
    </source>
</evidence>
<dbReference type="SMART" id="SM00418">
    <property type="entry name" value="HTH_ARSR"/>
    <property type="match status" value="1"/>
</dbReference>
<dbReference type="NCBIfam" id="NF033788">
    <property type="entry name" value="HTH_metalloreg"/>
    <property type="match status" value="1"/>
</dbReference>
<dbReference type="PRINTS" id="PR00778">
    <property type="entry name" value="HTHARSR"/>
</dbReference>
<gene>
    <name evidence="5" type="primary">arsR_1</name>
    <name evidence="5" type="ORF">Dia5BBH33_00110</name>
</gene>
<evidence type="ECO:0000313" key="5">
    <source>
        <dbReference type="EMBL" id="BBK24076.1"/>
    </source>
</evidence>
<dbReference type="PROSITE" id="PS50987">
    <property type="entry name" value="HTH_ARSR_2"/>
    <property type="match status" value="1"/>
</dbReference>
<dbReference type="InterPro" id="IPR051081">
    <property type="entry name" value="HTH_MetalResp_TranReg"/>
</dbReference>
<keyword evidence="1" id="KW-0805">Transcription regulation</keyword>
<name>A0A8D4UT63_9FIRM</name>
<proteinExistence type="predicted"/>
<dbReference type="GO" id="GO:0003677">
    <property type="term" value="F:DNA binding"/>
    <property type="evidence" value="ECO:0007669"/>
    <property type="project" value="UniProtKB-KW"/>
</dbReference>
<evidence type="ECO:0000313" key="6">
    <source>
        <dbReference type="Proteomes" id="UP000320585"/>
    </source>
</evidence>
<evidence type="ECO:0000259" key="4">
    <source>
        <dbReference type="PROSITE" id="PS50987"/>
    </source>
</evidence>
<feature type="domain" description="HTH arsR-type" evidence="4">
    <location>
        <begin position="3"/>
        <end position="96"/>
    </location>
</feature>
<dbReference type="OrthoDB" id="9798835at2"/>
<dbReference type="PANTHER" id="PTHR33154:SF18">
    <property type="entry name" value="ARSENICAL RESISTANCE OPERON REPRESSOR"/>
    <property type="match status" value="1"/>
</dbReference>
<keyword evidence="6" id="KW-1185">Reference proteome</keyword>
<dbReference type="GeneID" id="92715230"/>
<evidence type="ECO:0000256" key="2">
    <source>
        <dbReference type="ARBA" id="ARBA00023125"/>
    </source>
</evidence>
<dbReference type="InterPro" id="IPR001845">
    <property type="entry name" value="HTH_ArsR_DNA-bd_dom"/>
</dbReference>
<dbReference type="InterPro" id="IPR011991">
    <property type="entry name" value="ArsR-like_HTH"/>
</dbReference>
<dbReference type="Pfam" id="PF01022">
    <property type="entry name" value="HTH_5"/>
    <property type="match status" value="1"/>
</dbReference>
<organism evidence="5 6">
    <name type="scientific">Dialister hominis</name>
    <dbReference type="NCBI Taxonomy" id="2582419"/>
    <lineage>
        <taxon>Bacteria</taxon>
        <taxon>Bacillati</taxon>
        <taxon>Bacillota</taxon>
        <taxon>Negativicutes</taxon>
        <taxon>Veillonellales</taxon>
        <taxon>Veillonellaceae</taxon>
        <taxon>Dialister</taxon>
    </lineage>
</organism>
<evidence type="ECO:0000256" key="3">
    <source>
        <dbReference type="ARBA" id="ARBA00023163"/>
    </source>
</evidence>
<accession>A0A8D4UT63</accession>
<keyword evidence="3" id="KW-0804">Transcription</keyword>
<dbReference type="GO" id="GO:0003700">
    <property type="term" value="F:DNA-binding transcription factor activity"/>
    <property type="evidence" value="ECO:0007669"/>
    <property type="project" value="InterPro"/>
</dbReference>
<dbReference type="SUPFAM" id="SSF46785">
    <property type="entry name" value="Winged helix' DNA-binding domain"/>
    <property type="match status" value="1"/>
</dbReference>
<sequence>MDFQPSYKEFASIFKALSDETRLRVVDMLSCREMSAGDILSNFTLSQSTLSYHMKILIESGVVNARREGLWTKYSINDETFNRAMDFLPELYKLKDKCVCQQIKYVKNPERQELGGADEFGN</sequence>
<protein>
    <submittedName>
        <fullName evidence="5">Transcriptional regulator</fullName>
    </submittedName>
</protein>
<dbReference type="Gene3D" id="1.10.10.10">
    <property type="entry name" value="Winged helix-like DNA-binding domain superfamily/Winged helix DNA-binding domain"/>
    <property type="match status" value="1"/>
</dbReference>
<keyword evidence="2" id="KW-0238">DNA-binding</keyword>
<dbReference type="EMBL" id="AP019697">
    <property type="protein sequence ID" value="BBK24076.1"/>
    <property type="molecule type" value="Genomic_DNA"/>
</dbReference>